<feature type="domain" description="Ig-like" evidence="8">
    <location>
        <begin position="2102"/>
        <end position="2188"/>
    </location>
</feature>
<dbReference type="GO" id="GO:0031430">
    <property type="term" value="C:M band"/>
    <property type="evidence" value="ECO:0007669"/>
    <property type="project" value="UniProtKB-ARBA"/>
</dbReference>
<feature type="domain" description="Ig-like" evidence="8">
    <location>
        <begin position="1731"/>
        <end position="1818"/>
    </location>
</feature>
<dbReference type="Pfam" id="PF25101">
    <property type="entry name" value="Spectrin_7"/>
    <property type="match status" value="1"/>
</dbReference>
<dbReference type="InterPro" id="IPR036179">
    <property type="entry name" value="Ig-like_dom_sf"/>
</dbReference>
<feature type="compositionally biased region" description="Basic and acidic residues" evidence="7">
    <location>
        <begin position="3076"/>
        <end position="3092"/>
    </location>
</feature>
<dbReference type="InterPro" id="IPR003599">
    <property type="entry name" value="Ig_sub"/>
</dbReference>
<evidence type="ECO:0000256" key="7">
    <source>
        <dbReference type="SAM" id="MobiDB-lite"/>
    </source>
</evidence>
<feature type="compositionally biased region" description="Polar residues" evidence="7">
    <location>
        <begin position="16"/>
        <end position="27"/>
    </location>
</feature>
<feature type="domain" description="Ig-like" evidence="8">
    <location>
        <begin position="2195"/>
        <end position="2283"/>
    </location>
</feature>
<feature type="compositionally biased region" description="Basic and acidic residues" evidence="7">
    <location>
        <begin position="3018"/>
        <end position="3043"/>
    </location>
</feature>
<feature type="region of interest" description="Disordered" evidence="7">
    <location>
        <begin position="2996"/>
        <end position="3191"/>
    </location>
</feature>
<feature type="region of interest" description="Disordered" evidence="7">
    <location>
        <begin position="3393"/>
        <end position="3474"/>
    </location>
</feature>
<dbReference type="SMART" id="SM00150">
    <property type="entry name" value="SPEC"/>
    <property type="match status" value="4"/>
</dbReference>
<feature type="compositionally biased region" description="Low complexity" evidence="7">
    <location>
        <begin position="3849"/>
        <end position="3882"/>
    </location>
</feature>
<feature type="compositionally biased region" description="Low complexity" evidence="7">
    <location>
        <begin position="3786"/>
        <end position="3801"/>
    </location>
</feature>
<feature type="compositionally biased region" description="Polar residues" evidence="7">
    <location>
        <begin position="2840"/>
        <end position="2854"/>
    </location>
</feature>
<feature type="domain" description="Ig-like" evidence="8">
    <location>
        <begin position="1845"/>
        <end position="1933"/>
    </location>
</feature>
<feature type="region of interest" description="Disordered" evidence="7">
    <location>
        <begin position="3780"/>
        <end position="3906"/>
    </location>
</feature>
<evidence type="ECO:0000313" key="10">
    <source>
        <dbReference type="Proteomes" id="UP000826195"/>
    </source>
</evidence>
<evidence type="ECO:0000256" key="1">
    <source>
        <dbReference type="ARBA" id="ARBA00004657"/>
    </source>
</evidence>
<keyword evidence="4" id="KW-1015">Disulfide bond</keyword>
<dbReference type="FunFam" id="2.60.40.10:FF:000032">
    <property type="entry name" value="palladin isoform X1"/>
    <property type="match status" value="1"/>
</dbReference>
<keyword evidence="5" id="KW-0393">Immunoglobulin domain</keyword>
<feature type="compositionally biased region" description="Basic and acidic residues" evidence="7">
    <location>
        <begin position="3685"/>
        <end position="3707"/>
    </location>
</feature>
<feature type="region of interest" description="Disordered" evidence="7">
    <location>
        <begin position="3507"/>
        <end position="3561"/>
    </location>
</feature>
<dbReference type="Gene3D" id="2.60.40.10">
    <property type="entry name" value="Immunoglobulins"/>
    <property type="match status" value="8"/>
</dbReference>
<dbReference type="PROSITE" id="PS50835">
    <property type="entry name" value="IG_LIKE"/>
    <property type="match status" value="8"/>
</dbReference>
<feature type="compositionally biased region" description="Polar residues" evidence="7">
    <location>
        <begin position="3883"/>
        <end position="3892"/>
    </location>
</feature>
<evidence type="ECO:0000256" key="4">
    <source>
        <dbReference type="ARBA" id="ARBA00023157"/>
    </source>
</evidence>
<dbReference type="CDD" id="cd20971">
    <property type="entry name" value="IgI_1_Titin-A168_like"/>
    <property type="match status" value="1"/>
</dbReference>
<dbReference type="EMBL" id="JAHXZJ010002982">
    <property type="protein sequence ID" value="KAH0535744.1"/>
    <property type="molecule type" value="Genomic_DNA"/>
</dbReference>
<comment type="subcellular location">
    <subcellularLocation>
        <location evidence="1">Cytoplasm</location>
        <location evidence="1">Myofibril</location>
    </subcellularLocation>
</comment>
<feature type="coiled-coil region" evidence="6">
    <location>
        <begin position="500"/>
        <end position="527"/>
    </location>
</feature>
<evidence type="ECO:0000256" key="3">
    <source>
        <dbReference type="ARBA" id="ARBA00022490"/>
    </source>
</evidence>
<feature type="compositionally biased region" description="Basic and acidic residues" evidence="7">
    <location>
        <begin position="3393"/>
        <end position="3406"/>
    </location>
</feature>
<name>A0AAV7I083_COTGL</name>
<feature type="domain" description="Ig-like" evidence="8">
    <location>
        <begin position="1423"/>
        <end position="1512"/>
    </location>
</feature>
<evidence type="ECO:0000313" key="9">
    <source>
        <dbReference type="EMBL" id="KAH0535744.1"/>
    </source>
</evidence>
<dbReference type="Gene3D" id="1.20.58.60">
    <property type="match status" value="4"/>
</dbReference>
<feature type="compositionally biased region" description="Polar residues" evidence="7">
    <location>
        <begin position="3229"/>
        <end position="3253"/>
    </location>
</feature>
<dbReference type="FunFam" id="2.60.40.10:FF:000425">
    <property type="entry name" value="Myosin light chain kinase"/>
    <property type="match status" value="2"/>
</dbReference>
<feature type="compositionally biased region" description="Pro residues" evidence="7">
    <location>
        <begin position="3111"/>
        <end position="3132"/>
    </location>
</feature>
<feature type="compositionally biased region" description="Low complexity" evidence="7">
    <location>
        <begin position="2415"/>
        <end position="2428"/>
    </location>
</feature>
<dbReference type="Pfam" id="PF07679">
    <property type="entry name" value="I-set"/>
    <property type="match status" value="8"/>
</dbReference>
<sequence>MVDGYDSMEPGENPEGHNNSDSQTNDRSFCENDLERAKDSDSQPTPTTTISTIALQSGDTRLVIALLQVGVQHKLTEKLHDQCITCIEVFYCLEQLNRLDRTELKSTSGEWLRLKVLEVYPELTRLGTTVDEAKRLSAAHDEVLVRLQSKQSPVEELLRQADQLISTQRPRAEVYAAMADTLGQAWRDVNSLLELQKQILDHNVLFKCRAEEFKVNAVALEKACTDTLLPIEIEVVKKFLTRIHDLRKAMLSSLMGALQEGRTLLDCLREIANEGTLDSRPDRIKADANNAVLQVEKWLEELHDQRTRIELSFTTRKTQLEQCLALALLATDLRDLEEIINDRMAALRASSDQLGDSSSSAGLLLFEFKKLQSEAKELQERSLKITKSTERLVSAKHFAGEQATAQAYVILESATDYVNELDQYEGLLNRAIAFFESARSAFTKLDQLEIQLATTEHPPHSPQLARFHAQTSATLTEVTSSPLAEGYALLDVTGRGAPGAEGVKRTVEELENRKIRLLERCTAHKEENLRISKGLAIFFEKYEELRSWLTGIADAFLRGHQDMGSDLPMAQDFYKMHCQLLEDLGKRGDEIDEALSVLSGTIMEITDERQRIAQKKHIEDRVDALRDSWLDCRHTVEARLHLSALYVDFHEAAIALGKELDEVESEFKKHSDNAEEGRIDDLEKRWNELRPLYMRLTSAGSAFLAEADRCTDAYLDILRARLCVETTLERFANRQLTVTESWENWQTSVVTTRERRIEQERRFEETTKTLAWATKFGEQLYPIITSESIKPSVILQDLESTQLGILPELKKAVTELDARIKSVESFTNGDDNVSERIKEKLSKVYEHLRTTATDYQNLLESLISIFDDLVQIENKMEEVNEIRKNLEQSSGFLTESGRDEVRMKAETINKIRDAITEVLKNVEPAIDQVISRIRTQEPAEAAVQETEKLNQVFNITSANWENACMEAKFKFDKRLLFCNFADDLDRIDADLMHLSDQLAGSAESGHRFTGDSLPAAEAASSAFLHFEKTVTILEERIKVFIKSTENNFELTTPESAPMINRELLKLQERWDELKRLSESTRERINSSIEYFRLLEEAKNWYRDGNKLMIVIARKSSSAKTPEEVQECLTGIDGYLKPGEELQEQRVEKIRDLSTRIFGTDRLPQFNEVVVENRETLDSFAVITSELRTLAQNLKNSADIFEEKKREKEEELRKLNAARAEAQAAYEAEIERKKVETMMEEKKKQEHALKSSVFAQTEEEQKVVEETVTSAVTTKEIIILQKTEVEEDLPVLMPYVYNPPEESTKDIKKETQELVLPEPPKFIVPLNDSTIEEGNRFIFQCKLEHGKPKPEIIWYKDGVSILNNPDYLTSYDEETGQCILTIEETFAEDSARFMCKAFNTAGFAETGATLKIKETAPEQQLSPPTFIKELLGSVAKKGSPHFLSCRVTGNPLPTVQWFKDNTNIEDSSPDYAITYNNGEALLKFIEVLPDDSGVYTCKATNKLGQASTSANLLVKAEIDEKKTVEVIQSNGISSSTPELQEESDKIISKVSFIKEQKIIQESQIIKIESHTEEMGGSVSHIIPDASAQEITTSVNQEEIVVPVKVQTGVVKSPEMPELFEVPELIKPSVQLPLKDVQVFEGNTVRLDCVIIGQPEPEVIWYHDEQPVKESADFQLLFQGDRCSLIIHEAFLDDAGKYKVVAINSQGEISSECVLSVIPSSEAAKQSTVSTAPQFVKLIADVLVSEGEDAVFECQVTGEPKPDLRWYFNNEEIVFVHERITMTHDKTGNCTLKICSTTAEDKGNYVAKAINLIGEAKAIARLVVKPASNESFKREELIPMEEKLVAPSFEEIFEDKRVVLPGVSTKFECIVHGKPTPKIQWMFNEKPVHGKSFLVSVSGDRQVLTIPETNQEHVGFISCVAENTKGKATCTTQLDVKGGGGEETKATAAKGVEDAKDYFSPLGDEMQASNSSESHLITERKTLPSDQVDESVLTKMSSSYTQSSTTQSSCTKEFKSSTTSSSVIAEPQFRPAPGNVVTKTHVESREYSSQENGGPPVVQSHKVEEYEKIVQDSPGQLRQEKTKIVTEGNVSLKMQKPARKNVAPRFVSPLTGMIVDQGHDVVLEGVIDGFPTPVITWMKNGQDVKDGVKTTFEHNHVRLELKNVNVRDAGRYTCTAVNDIGNASSTADLVVKKTIFPPVFGKRLQAQVVKKGERVIMEVEITGTPEPTVTWYKDDEPLIDVDGQLKQIGNCYLLIIDAAEKRHAGKYMVHASNAGGEGQSIADFAVFEPTPDTMVEVHKTIVYENVADKNLKLEEKKSELPSAALTAEHIATTTIQPSSTLKTLNPTPSSTSSKIRKIELIGPKSNQHTEEIVEKATRSEMISSTIESHQSETKSEQKFHMKLQHQAPSLFEGDSNTPAGPTVTTTTTKISTHETQKGGEPVTTRTTEFVESKTLEKEAEENENVETATIAKKDALSFFESMSKDSEMTPKGPKAMIKLTEEDKDGNYDVKVDKLTKNYERSTKFEEVKKPIIETSTPTKKSVQDISHKFEAPIITKGVDNVMIDFPYDDYKLPALNIQRAVLEDTTASGSPIHGTLTISRLVAQSESAEKMLSGFNLVPEPPPEIGYMPKPDEEVKKGMDVSSKAKQLQEFQKKSVDAPIGGVKIFPTANAPPKTPQIPETKLKTTYIAPPFDLSEKESKEFCKKEVVEERCIKKDVHKKEEQEKWWSSTSDLETRSHISTDLSDYRCQSGASSQFEGRPSSPKPSADGIAMEKYWAKSKTTEANRKSWPPQATAGKETTKTFTKREEWKEPEVGYKTSTHENRDEVEEIPGGGVTKTHIESTSSLETRSWSTRENQISQTVIEEPPKNIVKPKVAAPAPKPAPAPNHAPVTMYKAETTKVDHIVNSMQEKSIMEKYSSECEVKKMESMEKKYEELKAPGLVKAVPGKPVVQLYHSPGDNIKSEPLKTFQESASMFKGTLATAPKRPVVQLYHPTGEPEIILEPGPPPEIGYAPPPNESYERKFEMHSYKKEDAPPIPPKDARKTPPPLPAKKTEPFSCGNFARGQFIESDYESDFESCRKWRPCESESEEKKYRRVQPPTPRQPRPRSTEPGPPPPSSFEVPPPEVTGPPRPDYLTESLSSCKKSSTMMSRQERSAKQQQHYQNQGFSQDNSGVNLPKPGSPPVYVTPEPPKCKSRVFQQESGYMADTDEPFYQREACSLVQKTCGKNEGSSMSSYESKQFMESKSYVSSSSNQRREEMNYVSCPGQTSSCNAQTQQRIYEKSYIPTAPNNNSRCFKNDKEETSYSWSQNQKSSATSPSKFARGEFRESDYESDYEGRIPPLWKPRSESDFEEHHSYKSVKSNLSGKPMKPQPEVAVSQSSCLAKKMEFEKLERENSCIRKEDKKSPSKPIPMRQKSVLLPGSPPEIGFAPPRPHSFYEGHSGVPSSSYHSGTVGTEMKKTVRMDESTENTRRIVTVEQTSRVIKFGDDQQSRPSVFKVPTPKKFVQGHFRESDYESDADIGKIRPKWAPAESDTDDPHYRKVQPPRSSSVPPPREPGERVVTPMEFDHPPVMAGTAEAQTYEQHLHQLRQESEKFKRENRRSYDCSTLPLDNKKRESKKIGDNFTDLAATQYGFMSNRDMKNAANHVASKHMTDMTSSFKAKTEKFVKEIQSDLKHQSKPILKHPAEKHHQDPDQSQAYREEKRMSQYGTKHIDPDTGLIYFKYDFGYEFGIVLPGESKKTIASSNKTIQGQRRPSDIEVPISHEFTTNRQENGFTHTRTPWQSNNNNNNINNNINNINNQQKKFSPSKFSTGKTVKWEPTSESEFSEAEDSIRRKKRGVMPPPPSLLIPQSPSSPRWDPTTPSPMSLSPSLPSFSPRHSSATTGPPSNVDSIAESPWPNSNGNSGQKEIIQPYLDILPKKAPLFITPLRDIAVVSGQTARFECIVQAEPQPNILWSKDGRIVENSHNYEVYYRNGVCRLVIPCACPSDAGTYVCTATNSLGSTATSSSLQVPEVCMNHQRNADSTETSTEGSKYVTLSNIFTSIGNSLNILKNYEANFLKIEETQNNRLNEKDNCFGTKIQDSYDQEDIDSEDTSQSNYDEITRRLEAYSDGDYSYPEFYSTNKITYESFSSPEFFRHFKTPEQAKDQIEDESEEK</sequence>
<feature type="domain" description="Ig-like" evidence="8">
    <location>
        <begin position="3924"/>
        <end position="4012"/>
    </location>
</feature>
<feature type="compositionally biased region" description="Polar residues" evidence="7">
    <location>
        <begin position="3157"/>
        <end position="3174"/>
    </location>
</feature>
<comment type="similarity">
    <text evidence="2">Belongs to the protein kinase superfamily. CAMK Ser/Thr protein kinase family.</text>
</comment>
<keyword evidence="3" id="KW-0963">Cytoplasm</keyword>
<evidence type="ECO:0000256" key="2">
    <source>
        <dbReference type="ARBA" id="ARBA00006692"/>
    </source>
</evidence>
<feature type="region of interest" description="Disordered" evidence="7">
    <location>
        <begin position="1"/>
        <end position="48"/>
    </location>
</feature>
<dbReference type="Proteomes" id="UP000826195">
    <property type="component" value="Unassembled WGS sequence"/>
</dbReference>
<feature type="compositionally biased region" description="Polar residues" evidence="7">
    <location>
        <begin position="3444"/>
        <end position="3454"/>
    </location>
</feature>
<feature type="compositionally biased region" description="Polar residues" evidence="7">
    <location>
        <begin position="3304"/>
        <end position="3319"/>
    </location>
</feature>
<accession>A0AAV7I083</accession>
<dbReference type="GO" id="GO:0004672">
    <property type="term" value="F:protein kinase activity"/>
    <property type="evidence" value="ECO:0007669"/>
    <property type="project" value="TreeGrafter"/>
</dbReference>
<feature type="region of interest" description="Disordered" evidence="7">
    <location>
        <begin position="1962"/>
        <end position="1982"/>
    </location>
</feature>
<feature type="coiled-coil region" evidence="6">
    <location>
        <begin position="1190"/>
        <end position="1244"/>
    </location>
</feature>
<dbReference type="FunFam" id="2.60.40.10:FF:000632">
    <property type="entry name" value="Uncharacterized protein, isoform B"/>
    <property type="match status" value="1"/>
</dbReference>
<dbReference type="PANTHER" id="PTHR47633">
    <property type="entry name" value="IMMUNOGLOBULIN"/>
    <property type="match status" value="1"/>
</dbReference>
<dbReference type="GO" id="GO:0045214">
    <property type="term" value="P:sarcomere organization"/>
    <property type="evidence" value="ECO:0007669"/>
    <property type="project" value="UniProtKB-ARBA"/>
</dbReference>
<feature type="compositionally biased region" description="Basic and acidic residues" evidence="7">
    <location>
        <begin position="28"/>
        <end position="41"/>
    </location>
</feature>
<feature type="compositionally biased region" description="Pro residues" evidence="7">
    <location>
        <begin position="3003"/>
        <end position="3016"/>
    </location>
</feature>
<keyword evidence="6" id="KW-0175">Coiled coil</keyword>
<dbReference type="GO" id="GO:0045989">
    <property type="term" value="P:positive regulation of striated muscle contraction"/>
    <property type="evidence" value="ECO:0007669"/>
    <property type="project" value="UniProtKB-ARBA"/>
</dbReference>
<dbReference type="SMART" id="SM00409">
    <property type="entry name" value="IG"/>
    <property type="match status" value="8"/>
</dbReference>
<dbReference type="FunFam" id="2.60.40.10:FF:000107">
    <property type="entry name" value="Myosin, light chain kinase a"/>
    <property type="match status" value="1"/>
</dbReference>
<evidence type="ECO:0000256" key="5">
    <source>
        <dbReference type="ARBA" id="ARBA00023319"/>
    </source>
</evidence>
<dbReference type="InterPro" id="IPR007110">
    <property type="entry name" value="Ig-like_dom"/>
</dbReference>
<dbReference type="InterPro" id="IPR003598">
    <property type="entry name" value="Ig_sub2"/>
</dbReference>
<gene>
    <name evidence="9" type="ORF">KQX54_018717</name>
</gene>
<dbReference type="FunFam" id="2.60.40.10:FF:000519">
    <property type="entry name" value="Muscle M-line assembly protein unc-89"/>
    <property type="match status" value="1"/>
</dbReference>
<feature type="compositionally biased region" description="Polar residues" evidence="7">
    <location>
        <begin position="3802"/>
        <end position="3815"/>
    </location>
</feature>
<dbReference type="GO" id="GO:0060298">
    <property type="term" value="P:positive regulation of sarcomere organization"/>
    <property type="evidence" value="ECO:0007669"/>
    <property type="project" value="UniProtKB-ARBA"/>
</dbReference>
<feature type="region of interest" description="Disordered" evidence="7">
    <location>
        <begin position="2743"/>
        <end position="2854"/>
    </location>
</feature>
<feature type="compositionally biased region" description="Basic and acidic residues" evidence="7">
    <location>
        <begin position="2797"/>
        <end position="2823"/>
    </location>
</feature>
<keyword evidence="10" id="KW-1185">Reference proteome</keyword>
<dbReference type="SUPFAM" id="SSF48726">
    <property type="entry name" value="Immunoglobulin"/>
    <property type="match status" value="8"/>
</dbReference>
<dbReference type="InterPro" id="IPR013098">
    <property type="entry name" value="Ig_I-set"/>
</dbReference>
<feature type="compositionally biased region" description="Basic and acidic residues" evidence="7">
    <location>
        <begin position="3345"/>
        <end position="3356"/>
    </location>
</feature>
<evidence type="ECO:0000256" key="6">
    <source>
        <dbReference type="SAM" id="Coils"/>
    </source>
</evidence>
<feature type="compositionally biased region" description="Polar residues" evidence="7">
    <location>
        <begin position="3265"/>
        <end position="3278"/>
    </location>
</feature>
<feature type="region of interest" description="Disordered" evidence="7">
    <location>
        <begin position="3226"/>
        <end position="3380"/>
    </location>
</feature>
<feature type="domain" description="Ig-like" evidence="8">
    <location>
        <begin position="1626"/>
        <end position="1714"/>
    </location>
</feature>
<reference evidence="9 10" key="1">
    <citation type="journal article" date="2021" name="J. Hered.">
        <title>A chromosome-level genome assembly of the parasitoid wasp, Cotesia glomerata (Hymenoptera: Braconidae).</title>
        <authorList>
            <person name="Pinto B.J."/>
            <person name="Weis J.J."/>
            <person name="Gamble T."/>
            <person name="Ode P.J."/>
            <person name="Paul R."/>
            <person name="Zaspel J.M."/>
        </authorList>
    </citation>
    <scope>NUCLEOTIDE SEQUENCE [LARGE SCALE GENOMIC DNA]</scope>
    <source>
        <strain evidence="9">CgM1</strain>
    </source>
</reference>
<dbReference type="FunFam" id="2.60.40.10:FF:000080">
    <property type="entry name" value="Myosin light chain kinase, smooth muscle"/>
    <property type="match status" value="1"/>
</dbReference>
<feature type="region of interest" description="Disordered" evidence="7">
    <location>
        <begin position="3673"/>
        <end position="3707"/>
    </location>
</feature>
<comment type="caution">
    <text evidence="9">The sequence shown here is derived from an EMBL/GenBank/DDBJ whole genome shotgun (WGS) entry which is preliminary data.</text>
</comment>
<feature type="compositionally biased region" description="Basic and acidic residues" evidence="7">
    <location>
        <begin position="3457"/>
        <end position="3472"/>
    </location>
</feature>
<protein>
    <recommendedName>
        <fullName evidence="8">Ig-like domain-containing protein</fullName>
    </recommendedName>
</protein>
<dbReference type="InterPro" id="IPR013783">
    <property type="entry name" value="Ig-like_fold"/>
</dbReference>
<feature type="region of interest" description="Disordered" evidence="7">
    <location>
        <begin position="2407"/>
        <end position="2441"/>
    </location>
</feature>
<dbReference type="GO" id="GO:0040017">
    <property type="term" value="P:positive regulation of locomotion"/>
    <property type="evidence" value="ECO:0007669"/>
    <property type="project" value="UniProtKB-ARBA"/>
</dbReference>
<organism evidence="9 10">
    <name type="scientific">Cotesia glomerata</name>
    <name type="common">Lepidopteran parasitic wasp</name>
    <name type="synonym">Apanteles glomeratus</name>
    <dbReference type="NCBI Taxonomy" id="32391"/>
    <lineage>
        <taxon>Eukaryota</taxon>
        <taxon>Metazoa</taxon>
        <taxon>Ecdysozoa</taxon>
        <taxon>Arthropoda</taxon>
        <taxon>Hexapoda</taxon>
        <taxon>Insecta</taxon>
        <taxon>Pterygota</taxon>
        <taxon>Neoptera</taxon>
        <taxon>Endopterygota</taxon>
        <taxon>Hymenoptera</taxon>
        <taxon>Apocrita</taxon>
        <taxon>Ichneumonoidea</taxon>
        <taxon>Braconidae</taxon>
        <taxon>Microgastrinae</taxon>
        <taxon>Cotesia</taxon>
    </lineage>
</organism>
<dbReference type="InterPro" id="IPR018159">
    <property type="entry name" value="Spectrin/alpha-actinin"/>
</dbReference>
<dbReference type="InterPro" id="IPR058157">
    <property type="entry name" value="Spectrin_met"/>
</dbReference>
<evidence type="ECO:0000259" key="8">
    <source>
        <dbReference type="PROSITE" id="PS50835"/>
    </source>
</evidence>
<feature type="domain" description="Ig-like" evidence="8">
    <location>
        <begin position="1319"/>
        <end position="1410"/>
    </location>
</feature>
<proteinExistence type="inferred from homology"/>
<dbReference type="SUPFAM" id="SSF46966">
    <property type="entry name" value="Spectrin repeat"/>
    <property type="match status" value="4"/>
</dbReference>
<feature type="compositionally biased region" description="Polar residues" evidence="7">
    <location>
        <begin position="3137"/>
        <end position="3150"/>
    </location>
</feature>
<dbReference type="SMART" id="SM00408">
    <property type="entry name" value="IGc2"/>
    <property type="match status" value="8"/>
</dbReference>